<protein>
    <recommendedName>
        <fullName evidence="2">UDP-N-acetylglucosamine 2-epimerase domain-containing protein</fullName>
    </recommendedName>
</protein>
<reference evidence="1" key="1">
    <citation type="journal article" date="2015" name="Nature">
        <title>Complex archaea that bridge the gap between prokaryotes and eukaryotes.</title>
        <authorList>
            <person name="Spang A."/>
            <person name="Saw J.H."/>
            <person name="Jorgensen S.L."/>
            <person name="Zaremba-Niedzwiedzka K."/>
            <person name="Martijn J."/>
            <person name="Lind A.E."/>
            <person name="van Eijk R."/>
            <person name="Schleper C."/>
            <person name="Guy L."/>
            <person name="Ettema T.J."/>
        </authorList>
    </citation>
    <scope>NUCLEOTIDE SEQUENCE</scope>
</reference>
<dbReference type="AlphaFoldDB" id="A0A0F9DT31"/>
<dbReference type="InterPro" id="IPR043148">
    <property type="entry name" value="TagF_C"/>
</dbReference>
<organism evidence="1">
    <name type="scientific">marine sediment metagenome</name>
    <dbReference type="NCBI Taxonomy" id="412755"/>
    <lineage>
        <taxon>unclassified sequences</taxon>
        <taxon>metagenomes</taxon>
        <taxon>ecological metagenomes</taxon>
    </lineage>
</organism>
<name>A0A0F9DT31_9ZZZZ</name>
<proteinExistence type="predicted"/>
<accession>A0A0F9DT31</accession>
<dbReference type="SUPFAM" id="SSF53756">
    <property type="entry name" value="UDP-Glycosyltransferase/glycogen phosphorylase"/>
    <property type="match status" value="1"/>
</dbReference>
<evidence type="ECO:0000313" key="1">
    <source>
        <dbReference type="EMBL" id="KKL64889.1"/>
    </source>
</evidence>
<dbReference type="Gene3D" id="3.40.50.12580">
    <property type="match status" value="1"/>
</dbReference>
<feature type="non-terminal residue" evidence="1">
    <location>
        <position position="1"/>
    </location>
</feature>
<sequence>YLFQVKKIWLKNIEKISLNMKYDSFLLREILKDLYFNFEFFFEPVNIVFNFLQNFIQFIKHIHPLIVIIPNDLVPEGRIFSEWCRNKKIPSLYIPHAMRPIYEEIITKPNVEFYTVSGTQDKEYFKSQGISQEKILVTGRSIYEKIHQGKIKRLSDARDMFNQRTYKFEPERFTILLTTNPIDDISNEKLINTVINSLKELNLIDNLIIKLHPGENGILHRKVLNKLNSYPIIIQDCKILELINSCDLLLSRKSTTILEAMILGTPIVLLDFINLDFSFSNKYQFLEEESLIKLNNEKELTKTIRKIISSNAYLKKYSEDLKEIAKKYCFYDKKERTTVKIGNFIKEIIKNKKFKEE</sequence>
<gene>
    <name evidence="1" type="ORF">LCGC14_2160480</name>
</gene>
<comment type="caution">
    <text evidence="1">The sequence shown here is derived from an EMBL/GenBank/DDBJ whole genome shotgun (WGS) entry which is preliminary data.</text>
</comment>
<evidence type="ECO:0008006" key="2">
    <source>
        <dbReference type="Google" id="ProtNLM"/>
    </source>
</evidence>
<dbReference type="EMBL" id="LAZR01027705">
    <property type="protein sequence ID" value="KKL64889.1"/>
    <property type="molecule type" value="Genomic_DNA"/>
</dbReference>